<sequence>MYSLHFVRNLMGGSMCRKLRGSKNKMHELFASRQPGEQRLRLHRKLKRTQHGKSRKPKFVGHKKRDRRRHDELTKNGKRLRLR</sequence>
<evidence type="ECO:0000256" key="1">
    <source>
        <dbReference type="SAM" id="MobiDB-lite"/>
    </source>
</evidence>
<organism evidence="2 3">
    <name type="scientific">Athelia psychrophila</name>
    <dbReference type="NCBI Taxonomy" id="1759441"/>
    <lineage>
        <taxon>Eukaryota</taxon>
        <taxon>Fungi</taxon>
        <taxon>Dikarya</taxon>
        <taxon>Basidiomycota</taxon>
        <taxon>Agaricomycotina</taxon>
        <taxon>Agaricomycetes</taxon>
        <taxon>Agaricomycetidae</taxon>
        <taxon>Atheliales</taxon>
        <taxon>Atheliaceae</taxon>
        <taxon>Athelia</taxon>
    </lineage>
</organism>
<proteinExistence type="predicted"/>
<dbReference type="Proteomes" id="UP000076532">
    <property type="component" value="Unassembled WGS sequence"/>
</dbReference>
<name>A0A165XDU5_9AGAM</name>
<evidence type="ECO:0000313" key="2">
    <source>
        <dbReference type="EMBL" id="KZP08445.1"/>
    </source>
</evidence>
<accession>A0A165XDU5</accession>
<evidence type="ECO:0000313" key="3">
    <source>
        <dbReference type="Proteomes" id="UP000076532"/>
    </source>
</evidence>
<gene>
    <name evidence="2" type="ORF">FIBSPDRAFT_262878</name>
</gene>
<keyword evidence="3" id="KW-1185">Reference proteome</keyword>
<protein>
    <submittedName>
        <fullName evidence="2">Uncharacterized protein</fullName>
    </submittedName>
</protein>
<dbReference type="AlphaFoldDB" id="A0A165XDU5"/>
<feature type="compositionally biased region" description="Basic residues" evidence="1">
    <location>
        <begin position="45"/>
        <end position="68"/>
    </location>
</feature>
<dbReference type="EMBL" id="KV417721">
    <property type="protein sequence ID" value="KZP08445.1"/>
    <property type="molecule type" value="Genomic_DNA"/>
</dbReference>
<feature type="region of interest" description="Disordered" evidence="1">
    <location>
        <begin position="45"/>
        <end position="83"/>
    </location>
</feature>
<reference evidence="2 3" key="1">
    <citation type="journal article" date="2016" name="Mol. Biol. Evol.">
        <title>Comparative Genomics of Early-Diverging Mushroom-Forming Fungi Provides Insights into the Origins of Lignocellulose Decay Capabilities.</title>
        <authorList>
            <person name="Nagy L.G."/>
            <person name="Riley R."/>
            <person name="Tritt A."/>
            <person name="Adam C."/>
            <person name="Daum C."/>
            <person name="Floudas D."/>
            <person name="Sun H."/>
            <person name="Yadav J.S."/>
            <person name="Pangilinan J."/>
            <person name="Larsson K.H."/>
            <person name="Matsuura K."/>
            <person name="Barry K."/>
            <person name="Labutti K."/>
            <person name="Kuo R."/>
            <person name="Ohm R.A."/>
            <person name="Bhattacharya S.S."/>
            <person name="Shirouzu T."/>
            <person name="Yoshinaga Y."/>
            <person name="Martin F.M."/>
            <person name="Grigoriev I.V."/>
            <person name="Hibbett D.S."/>
        </authorList>
    </citation>
    <scope>NUCLEOTIDE SEQUENCE [LARGE SCALE GENOMIC DNA]</scope>
    <source>
        <strain evidence="2 3">CBS 109695</strain>
    </source>
</reference>